<dbReference type="Pfam" id="PF00126">
    <property type="entry name" value="HTH_1"/>
    <property type="match status" value="1"/>
</dbReference>
<dbReference type="Gene3D" id="3.40.190.290">
    <property type="match status" value="1"/>
</dbReference>
<dbReference type="GO" id="GO:0043565">
    <property type="term" value="F:sequence-specific DNA binding"/>
    <property type="evidence" value="ECO:0007669"/>
    <property type="project" value="TreeGrafter"/>
</dbReference>
<dbReference type="Pfam" id="PF03466">
    <property type="entry name" value="LysR_substrate"/>
    <property type="match status" value="1"/>
</dbReference>
<dbReference type="InterPro" id="IPR036388">
    <property type="entry name" value="WH-like_DNA-bd_sf"/>
</dbReference>
<evidence type="ECO:0000256" key="2">
    <source>
        <dbReference type="ARBA" id="ARBA00023015"/>
    </source>
</evidence>
<name>A0A840BPM4_9RHOO</name>
<reference evidence="6 7" key="1">
    <citation type="submission" date="2020-08" db="EMBL/GenBank/DDBJ databases">
        <title>Genomic Encyclopedia of Type Strains, Phase IV (KMG-IV): sequencing the most valuable type-strain genomes for metagenomic binning, comparative biology and taxonomic classification.</title>
        <authorList>
            <person name="Goeker M."/>
        </authorList>
    </citation>
    <scope>NUCLEOTIDE SEQUENCE [LARGE SCALE GENOMIC DNA]</scope>
    <source>
        <strain evidence="6 7">DSM 106739</strain>
    </source>
</reference>
<dbReference type="InterPro" id="IPR036390">
    <property type="entry name" value="WH_DNA-bd_sf"/>
</dbReference>
<dbReference type="EMBL" id="JACIET010000002">
    <property type="protein sequence ID" value="MBB4013478.1"/>
    <property type="molecule type" value="Genomic_DNA"/>
</dbReference>
<protein>
    <submittedName>
        <fullName evidence="6">DNA-binding transcriptional LysR family regulator</fullName>
    </submittedName>
</protein>
<dbReference type="PANTHER" id="PTHR30537:SF21">
    <property type="entry name" value="HTH-TYPE TRANSCRIPTIONAL REGULATOR SINR-RELATED"/>
    <property type="match status" value="1"/>
</dbReference>
<dbReference type="FunFam" id="3.40.190.290:FF:000001">
    <property type="entry name" value="Transcriptional regulator, LysR family"/>
    <property type="match status" value="1"/>
</dbReference>
<proteinExistence type="inferred from homology"/>
<dbReference type="Proteomes" id="UP000561045">
    <property type="component" value="Unassembled WGS sequence"/>
</dbReference>
<dbReference type="InterPro" id="IPR000847">
    <property type="entry name" value="LysR_HTH_N"/>
</dbReference>
<sequence>MPHLSDIQLFIRVSEAGGISVAARQLGLTPATASAALKRLERELGSQLFERSTRSLRLTQAGEDFLRYCVQSTQALEEGMAALRQGRDCVSGEIHLGAPSDLGRDYLDEVLEPFRQQHPQVRIVMHLSDGLHDLYRNPIDLVLRYGLLRDSTLIARKLCDNDRVICAAPGYLERRGRPASVEALAAHNCICFYRNGELYNDWRLFHDGRTREVRVSGDRAADDGALVRKWALLGHGIAYKSRIDIHTDLAAGRLIDLFPDAQYEQVPLFAVYPSRQYQTARLQALLAYLQKVFSQPAPGQTTG</sequence>
<keyword evidence="2" id="KW-0805">Transcription regulation</keyword>
<evidence type="ECO:0000256" key="4">
    <source>
        <dbReference type="ARBA" id="ARBA00023163"/>
    </source>
</evidence>
<dbReference type="GO" id="GO:0006351">
    <property type="term" value="P:DNA-templated transcription"/>
    <property type="evidence" value="ECO:0007669"/>
    <property type="project" value="TreeGrafter"/>
</dbReference>
<comment type="similarity">
    <text evidence="1">Belongs to the LysR transcriptional regulatory family.</text>
</comment>
<keyword evidence="7" id="KW-1185">Reference proteome</keyword>
<dbReference type="RefSeq" id="WP_183635346.1">
    <property type="nucleotide sequence ID" value="NZ_BAABLE010000005.1"/>
</dbReference>
<evidence type="ECO:0000259" key="5">
    <source>
        <dbReference type="PROSITE" id="PS50931"/>
    </source>
</evidence>
<dbReference type="InterPro" id="IPR005119">
    <property type="entry name" value="LysR_subst-bd"/>
</dbReference>
<comment type="caution">
    <text evidence="6">The sequence shown here is derived from an EMBL/GenBank/DDBJ whole genome shotgun (WGS) entry which is preliminary data.</text>
</comment>
<dbReference type="FunFam" id="1.10.10.10:FF:000001">
    <property type="entry name" value="LysR family transcriptional regulator"/>
    <property type="match status" value="1"/>
</dbReference>
<accession>A0A840BPM4</accession>
<dbReference type="SUPFAM" id="SSF46785">
    <property type="entry name" value="Winged helix' DNA-binding domain"/>
    <property type="match status" value="1"/>
</dbReference>
<gene>
    <name evidence="6" type="ORF">GGR36_002824</name>
</gene>
<organism evidence="6 7">
    <name type="scientific">Niveibacterium umoris</name>
    <dbReference type="NCBI Taxonomy" id="1193620"/>
    <lineage>
        <taxon>Bacteria</taxon>
        <taxon>Pseudomonadati</taxon>
        <taxon>Pseudomonadota</taxon>
        <taxon>Betaproteobacteria</taxon>
        <taxon>Rhodocyclales</taxon>
        <taxon>Rhodocyclaceae</taxon>
        <taxon>Niveibacterium</taxon>
    </lineage>
</organism>
<dbReference type="Gene3D" id="1.10.10.10">
    <property type="entry name" value="Winged helix-like DNA-binding domain superfamily/Winged helix DNA-binding domain"/>
    <property type="match status" value="1"/>
</dbReference>
<evidence type="ECO:0000256" key="1">
    <source>
        <dbReference type="ARBA" id="ARBA00009437"/>
    </source>
</evidence>
<dbReference type="PROSITE" id="PS50931">
    <property type="entry name" value="HTH_LYSR"/>
    <property type="match status" value="1"/>
</dbReference>
<dbReference type="GO" id="GO:0003700">
    <property type="term" value="F:DNA-binding transcription factor activity"/>
    <property type="evidence" value="ECO:0007669"/>
    <property type="project" value="InterPro"/>
</dbReference>
<evidence type="ECO:0000313" key="6">
    <source>
        <dbReference type="EMBL" id="MBB4013478.1"/>
    </source>
</evidence>
<evidence type="ECO:0000256" key="3">
    <source>
        <dbReference type="ARBA" id="ARBA00023125"/>
    </source>
</evidence>
<dbReference type="AlphaFoldDB" id="A0A840BPM4"/>
<dbReference type="CDD" id="cd08422">
    <property type="entry name" value="PBP2_CrgA_like"/>
    <property type="match status" value="1"/>
</dbReference>
<evidence type="ECO:0000313" key="7">
    <source>
        <dbReference type="Proteomes" id="UP000561045"/>
    </source>
</evidence>
<dbReference type="InterPro" id="IPR058163">
    <property type="entry name" value="LysR-type_TF_proteobact-type"/>
</dbReference>
<feature type="domain" description="HTH lysR-type" evidence="5">
    <location>
        <begin position="1"/>
        <end position="59"/>
    </location>
</feature>
<keyword evidence="4" id="KW-0804">Transcription</keyword>
<dbReference type="SUPFAM" id="SSF53850">
    <property type="entry name" value="Periplasmic binding protein-like II"/>
    <property type="match status" value="1"/>
</dbReference>
<dbReference type="PANTHER" id="PTHR30537">
    <property type="entry name" value="HTH-TYPE TRANSCRIPTIONAL REGULATOR"/>
    <property type="match status" value="1"/>
</dbReference>
<keyword evidence="3 6" id="KW-0238">DNA-binding</keyword>